<dbReference type="GO" id="GO:0046872">
    <property type="term" value="F:metal ion binding"/>
    <property type="evidence" value="ECO:0007669"/>
    <property type="project" value="UniProtKB-KW"/>
</dbReference>
<dbReference type="Pfam" id="PF04055">
    <property type="entry name" value="Radical_SAM"/>
    <property type="match status" value="1"/>
</dbReference>
<dbReference type="Proteomes" id="UP000551709">
    <property type="component" value="Chromosome"/>
</dbReference>
<name>A0A8T5VGS5_9BRAD</name>
<dbReference type="InterPro" id="IPR023404">
    <property type="entry name" value="rSAM_horseshoe"/>
</dbReference>
<proteinExistence type="predicted"/>
<dbReference type="PANTHER" id="PTHR43409">
    <property type="entry name" value="ANAEROBIC MAGNESIUM-PROTOPORPHYRIN IX MONOMETHYL ESTER CYCLASE-RELATED"/>
    <property type="match status" value="1"/>
</dbReference>
<dbReference type="CDD" id="cd01335">
    <property type="entry name" value="Radical_SAM"/>
    <property type="match status" value="1"/>
</dbReference>
<dbReference type="GO" id="GO:0051536">
    <property type="term" value="F:iron-sulfur cluster binding"/>
    <property type="evidence" value="ECO:0007669"/>
    <property type="project" value="UniProtKB-KW"/>
</dbReference>
<evidence type="ECO:0000256" key="3">
    <source>
        <dbReference type="ARBA" id="ARBA00022723"/>
    </source>
</evidence>
<evidence type="ECO:0000256" key="5">
    <source>
        <dbReference type="ARBA" id="ARBA00023014"/>
    </source>
</evidence>
<dbReference type="AlphaFoldDB" id="A0A8T5VGS5"/>
<dbReference type="SMART" id="SM00729">
    <property type="entry name" value="Elp3"/>
    <property type="match status" value="1"/>
</dbReference>
<sequence>MGLIDPRVTRTAFIETIRGCRFNCSFCDWGGKQRILFDNEHVKSIIKKCLDDGFPLIAFLDSIFGDKAERQAELLRYLVEHVTEDTKFAFEIYLEMMDSECIKQMRNLAQRGAVAKIEIGLQSADSQTVRRSNRPQNLKKFVQRYHALVEYLPKIRDVVQIDLIIGLPDETMESFGRGLNLVYSLDPGVISVFPLDVFPGSDLWSQKSLLSITAFDQPPYNLISTPTMSLHEIEFLTRLAWSLQDLRLQFRDTISVLNHVVDGGIFQFMCDYLKHSKMAYSAYDPKLIGIEQFLDFAQFAADRSTRFAVSDQLAVKQHLLFDLAPAALLSGRLREIEYLFASDSCGAWSQLAHRNELLVEFDSLLDVDSVRQTASTCGRRALHRGALSVVLQAQRVGCKRTVLDRDGALAVTRAFPSFPMLRAWGMERQPSGDRAGIEAGCADSEQEARCVS</sequence>
<keyword evidence="3" id="KW-0479">Metal-binding</keyword>
<dbReference type="PROSITE" id="PS51918">
    <property type="entry name" value="RADICAL_SAM"/>
    <property type="match status" value="1"/>
</dbReference>
<dbReference type="InterPro" id="IPR058240">
    <property type="entry name" value="rSAM_sf"/>
</dbReference>
<comment type="cofactor">
    <cofactor evidence="1">
        <name>[4Fe-4S] cluster</name>
        <dbReference type="ChEBI" id="CHEBI:49883"/>
    </cofactor>
</comment>
<dbReference type="SFLD" id="SFLDS00029">
    <property type="entry name" value="Radical_SAM"/>
    <property type="match status" value="1"/>
</dbReference>
<dbReference type="InterPro" id="IPR006638">
    <property type="entry name" value="Elp3/MiaA/NifB-like_rSAM"/>
</dbReference>
<keyword evidence="5" id="KW-0411">Iron-sulfur</keyword>
<dbReference type="SFLD" id="SFLDG01082">
    <property type="entry name" value="B12-binding_domain_containing"/>
    <property type="match status" value="1"/>
</dbReference>
<evidence type="ECO:0000256" key="2">
    <source>
        <dbReference type="ARBA" id="ARBA00022691"/>
    </source>
</evidence>
<protein>
    <submittedName>
        <fullName evidence="6">Radical SAM protein</fullName>
    </submittedName>
</protein>
<keyword evidence="4" id="KW-0408">Iron</keyword>
<keyword evidence="2" id="KW-0949">S-adenosyl-L-methionine</keyword>
<evidence type="ECO:0000313" key="7">
    <source>
        <dbReference type="Proteomes" id="UP000551709"/>
    </source>
</evidence>
<dbReference type="PANTHER" id="PTHR43409:SF16">
    <property type="entry name" value="SLR0320 PROTEIN"/>
    <property type="match status" value="1"/>
</dbReference>
<evidence type="ECO:0000256" key="4">
    <source>
        <dbReference type="ARBA" id="ARBA00023004"/>
    </source>
</evidence>
<dbReference type="InterPro" id="IPR051198">
    <property type="entry name" value="BchE-like"/>
</dbReference>
<dbReference type="GO" id="GO:0003824">
    <property type="term" value="F:catalytic activity"/>
    <property type="evidence" value="ECO:0007669"/>
    <property type="project" value="InterPro"/>
</dbReference>
<dbReference type="EMBL" id="CP096255">
    <property type="protein sequence ID" value="UPT89229.1"/>
    <property type="molecule type" value="Genomic_DNA"/>
</dbReference>
<evidence type="ECO:0000313" key="6">
    <source>
        <dbReference type="EMBL" id="UPT89229.1"/>
    </source>
</evidence>
<dbReference type="GO" id="GO:0005829">
    <property type="term" value="C:cytosol"/>
    <property type="evidence" value="ECO:0007669"/>
    <property type="project" value="TreeGrafter"/>
</dbReference>
<accession>A0A8T5VGS5</accession>
<dbReference type="InterPro" id="IPR007197">
    <property type="entry name" value="rSAM"/>
</dbReference>
<dbReference type="Gene3D" id="3.80.30.20">
    <property type="entry name" value="tm_1862 like domain"/>
    <property type="match status" value="1"/>
</dbReference>
<reference evidence="6" key="2">
    <citation type="submission" date="2022-04" db="EMBL/GenBank/DDBJ databases">
        <authorList>
            <person name="Bromfield E.S.P."/>
            <person name="Cloutier S."/>
        </authorList>
    </citation>
    <scope>NUCLEOTIDE SEQUENCE</scope>
    <source>
        <strain evidence="6">1S5</strain>
    </source>
</reference>
<dbReference type="RefSeq" id="WP_166103043.1">
    <property type="nucleotide sequence ID" value="NZ_CP096255.1"/>
</dbReference>
<organism evidence="6 7">
    <name type="scientific">Bradyrhizobium barranii subsp. apii</name>
    <dbReference type="NCBI Taxonomy" id="2819348"/>
    <lineage>
        <taxon>Bacteria</taxon>
        <taxon>Pseudomonadati</taxon>
        <taxon>Pseudomonadota</taxon>
        <taxon>Alphaproteobacteria</taxon>
        <taxon>Hyphomicrobiales</taxon>
        <taxon>Nitrobacteraceae</taxon>
        <taxon>Bradyrhizobium</taxon>
        <taxon>Bradyrhizobium barranii</taxon>
    </lineage>
</organism>
<dbReference type="SUPFAM" id="SSF102114">
    <property type="entry name" value="Radical SAM enzymes"/>
    <property type="match status" value="1"/>
</dbReference>
<gene>
    <name evidence="6" type="ORF">HAP41_0000009780</name>
</gene>
<evidence type="ECO:0000256" key="1">
    <source>
        <dbReference type="ARBA" id="ARBA00001966"/>
    </source>
</evidence>
<reference evidence="6" key="1">
    <citation type="journal article" date="2017" name="Syst. Appl. Microbiol.">
        <title>Soybeans inoculated with root zone soils of Canadian native legumes harbour diverse and novel Bradyrhizobium spp. that possess agricultural potential.</title>
        <authorList>
            <person name="Bromfield E.S.P."/>
            <person name="Cloutier S."/>
            <person name="Tambong J.T."/>
            <person name="Tran Thi T.V."/>
        </authorList>
    </citation>
    <scope>NUCLEOTIDE SEQUENCE</scope>
    <source>
        <strain evidence="6">1S5</strain>
    </source>
</reference>